<protein>
    <recommendedName>
        <fullName evidence="1">Fatty acyl-CoA reductase</fullName>
        <ecNumber evidence="1">1.2.1.84</ecNumber>
    </recommendedName>
</protein>
<gene>
    <name evidence="3" type="ORF">QE152_g11439</name>
</gene>
<dbReference type="Gene3D" id="3.40.50.720">
    <property type="entry name" value="NAD(P)-binding Rossmann-like Domain"/>
    <property type="match status" value="1"/>
</dbReference>
<feature type="domain" description="Thioester reductase (TE)" evidence="2">
    <location>
        <begin position="12"/>
        <end position="104"/>
    </location>
</feature>
<evidence type="ECO:0000256" key="1">
    <source>
        <dbReference type="RuleBase" id="RU363097"/>
    </source>
</evidence>
<dbReference type="PANTHER" id="PTHR11011">
    <property type="entry name" value="MALE STERILITY PROTEIN 2-RELATED"/>
    <property type="match status" value="1"/>
</dbReference>
<comment type="catalytic activity">
    <reaction evidence="1">
        <text>a long-chain fatty acyl-CoA + 2 NADPH + 2 H(+) = a long-chain primary fatty alcohol + 2 NADP(+) + CoA</text>
        <dbReference type="Rhea" id="RHEA:52716"/>
        <dbReference type="ChEBI" id="CHEBI:15378"/>
        <dbReference type="ChEBI" id="CHEBI:57287"/>
        <dbReference type="ChEBI" id="CHEBI:57783"/>
        <dbReference type="ChEBI" id="CHEBI:58349"/>
        <dbReference type="ChEBI" id="CHEBI:77396"/>
        <dbReference type="ChEBI" id="CHEBI:83139"/>
        <dbReference type="EC" id="1.2.1.84"/>
    </reaction>
</comment>
<name>A0AAW1LPZ3_POPJA</name>
<dbReference type="SUPFAM" id="SSF51735">
    <property type="entry name" value="NAD(P)-binding Rossmann-fold domains"/>
    <property type="match status" value="1"/>
</dbReference>
<dbReference type="InterPro" id="IPR036291">
    <property type="entry name" value="NAD(P)-bd_dom_sf"/>
</dbReference>
<dbReference type="Pfam" id="PF07993">
    <property type="entry name" value="NAD_binding_4"/>
    <property type="match status" value="1"/>
</dbReference>
<dbReference type="AlphaFoldDB" id="A0AAW1LPZ3"/>
<organism evidence="3 4">
    <name type="scientific">Popillia japonica</name>
    <name type="common">Japanese beetle</name>
    <dbReference type="NCBI Taxonomy" id="7064"/>
    <lineage>
        <taxon>Eukaryota</taxon>
        <taxon>Metazoa</taxon>
        <taxon>Ecdysozoa</taxon>
        <taxon>Arthropoda</taxon>
        <taxon>Hexapoda</taxon>
        <taxon>Insecta</taxon>
        <taxon>Pterygota</taxon>
        <taxon>Neoptera</taxon>
        <taxon>Endopterygota</taxon>
        <taxon>Coleoptera</taxon>
        <taxon>Polyphaga</taxon>
        <taxon>Scarabaeiformia</taxon>
        <taxon>Scarabaeidae</taxon>
        <taxon>Rutelinae</taxon>
        <taxon>Popillia</taxon>
    </lineage>
</organism>
<evidence type="ECO:0000313" key="3">
    <source>
        <dbReference type="EMBL" id="KAK9736623.1"/>
    </source>
</evidence>
<sequence>MEDFFENANIFITGGTGFIGKVLIEKLLRSQNNINKLYILLRSKKEKNEQDRIKEDIFDQPVFDKLKEINPNFMDKVVVVCGDILQPQLGISEKDKLTLFDKVSNS</sequence>
<comment type="function">
    <text evidence="1">Catalyzes the reduction of fatty acyl-CoA to fatty alcohols.</text>
</comment>
<dbReference type="EC" id="1.2.1.84" evidence="1"/>
<dbReference type="EMBL" id="JASPKY010000111">
    <property type="protein sequence ID" value="KAK9736623.1"/>
    <property type="molecule type" value="Genomic_DNA"/>
</dbReference>
<keyword evidence="1" id="KW-0521">NADP</keyword>
<dbReference type="InterPro" id="IPR026055">
    <property type="entry name" value="FAR"/>
</dbReference>
<dbReference type="PANTHER" id="PTHR11011:SF45">
    <property type="entry name" value="FATTY ACYL-COA REDUCTASE CG8306-RELATED"/>
    <property type="match status" value="1"/>
</dbReference>
<comment type="caution">
    <text evidence="3">The sequence shown here is derived from an EMBL/GenBank/DDBJ whole genome shotgun (WGS) entry which is preliminary data.</text>
</comment>
<dbReference type="Proteomes" id="UP001458880">
    <property type="component" value="Unassembled WGS sequence"/>
</dbReference>
<reference evidence="3 4" key="1">
    <citation type="journal article" date="2024" name="BMC Genomics">
        <title>De novo assembly and annotation of Popillia japonica's genome with initial clues to its potential as an invasive pest.</title>
        <authorList>
            <person name="Cucini C."/>
            <person name="Boschi S."/>
            <person name="Funari R."/>
            <person name="Cardaioli E."/>
            <person name="Iannotti N."/>
            <person name="Marturano G."/>
            <person name="Paoli F."/>
            <person name="Bruttini M."/>
            <person name="Carapelli A."/>
            <person name="Frati F."/>
            <person name="Nardi F."/>
        </authorList>
    </citation>
    <scope>NUCLEOTIDE SEQUENCE [LARGE SCALE GENOMIC DNA]</scope>
    <source>
        <strain evidence="3">DMR45628</strain>
    </source>
</reference>
<comment type="similarity">
    <text evidence="1">Belongs to the fatty acyl-CoA reductase family.</text>
</comment>
<dbReference type="InterPro" id="IPR013120">
    <property type="entry name" value="FAR_NAD-bd"/>
</dbReference>
<evidence type="ECO:0000313" key="4">
    <source>
        <dbReference type="Proteomes" id="UP001458880"/>
    </source>
</evidence>
<proteinExistence type="inferred from homology"/>
<keyword evidence="1" id="KW-0443">Lipid metabolism</keyword>
<dbReference type="GO" id="GO:0005777">
    <property type="term" value="C:peroxisome"/>
    <property type="evidence" value="ECO:0007669"/>
    <property type="project" value="TreeGrafter"/>
</dbReference>
<dbReference type="GO" id="GO:0035336">
    <property type="term" value="P:long-chain fatty-acyl-CoA metabolic process"/>
    <property type="evidence" value="ECO:0007669"/>
    <property type="project" value="TreeGrafter"/>
</dbReference>
<keyword evidence="1" id="KW-0444">Lipid biosynthesis</keyword>
<dbReference type="GO" id="GO:0080019">
    <property type="term" value="F:alcohol-forming very long-chain fatty acyl-CoA reductase activity"/>
    <property type="evidence" value="ECO:0007669"/>
    <property type="project" value="InterPro"/>
</dbReference>
<keyword evidence="1" id="KW-0560">Oxidoreductase</keyword>
<keyword evidence="4" id="KW-1185">Reference proteome</keyword>
<accession>A0AAW1LPZ3</accession>
<evidence type="ECO:0000259" key="2">
    <source>
        <dbReference type="Pfam" id="PF07993"/>
    </source>
</evidence>
<dbReference type="GO" id="GO:0102965">
    <property type="term" value="F:alcohol-forming long-chain fatty acyl-CoA reductase activity"/>
    <property type="evidence" value="ECO:0007669"/>
    <property type="project" value="UniProtKB-EC"/>
</dbReference>